<accession>E3RTY3</accession>
<sequence>MSEANTIMSSQDDKDKEIALLKDALAKSEALSAALQKQLDAVSNLHRVQAITISSQINTIREQIDLHPEDIPAIQERAKKAEEERLRIMNETAVKKDPEDQGC</sequence>
<protein>
    <submittedName>
        <fullName evidence="1">Uncharacterized protein</fullName>
    </submittedName>
</protein>
<gene>
    <name evidence="1" type="ORF">PTT_12504</name>
</gene>
<dbReference type="HOGENOM" id="CLU_2265096_0_0_1"/>
<keyword evidence="2" id="KW-1185">Reference proteome</keyword>
<dbReference type="EMBL" id="GL535056">
    <property type="protein sequence ID" value="EFQ90819.1"/>
    <property type="molecule type" value="Genomic_DNA"/>
</dbReference>
<dbReference type="AlphaFoldDB" id="E3RTY3"/>
<dbReference type="OrthoDB" id="10486827at2759"/>
<organism evidence="2">
    <name type="scientific">Pyrenophora teres f. teres (strain 0-1)</name>
    <name type="common">Barley net blotch fungus</name>
    <name type="synonym">Drechslera teres f. teres</name>
    <dbReference type="NCBI Taxonomy" id="861557"/>
    <lineage>
        <taxon>Eukaryota</taxon>
        <taxon>Fungi</taxon>
        <taxon>Dikarya</taxon>
        <taxon>Ascomycota</taxon>
        <taxon>Pezizomycotina</taxon>
        <taxon>Dothideomycetes</taxon>
        <taxon>Pleosporomycetidae</taxon>
        <taxon>Pleosporales</taxon>
        <taxon>Pleosporineae</taxon>
        <taxon>Pleosporaceae</taxon>
        <taxon>Pyrenophora</taxon>
    </lineage>
</organism>
<proteinExistence type="predicted"/>
<name>E3RTY3_PYRTT</name>
<evidence type="ECO:0000313" key="1">
    <source>
        <dbReference type="EMBL" id="EFQ90819.1"/>
    </source>
</evidence>
<dbReference type="KEGG" id="pte:PTT_12504"/>
<dbReference type="Proteomes" id="UP000001067">
    <property type="component" value="Unassembled WGS sequence"/>
</dbReference>
<reference evidence="1 2" key="1">
    <citation type="journal article" date="2010" name="Genome Biol.">
        <title>A first genome assembly of the barley fungal pathogen Pyrenophora teres f. teres.</title>
        <authorList>
            <person name="Ellwood S.R."/>
            <person name="Liu Z."/>
            <person name="Syme R.A."/>
            <person name="Lai Z."/>
            <person name="Hane J.K."/>
            <person name="Keiper F."/>
            <person name="Moffat C.S."/>
            <person name="Oliver R.P."/>
            <person name="Friesen T.L."/>
        </authorList>
    </citation>
    <scope>NUCLEOTIDE SEQUENCE [LARGE SCALE GENOMIC DNA]</scope>
    <source>
        <strain evidence="1 2">0-1</strain>
    </source>
</reference>
<evidence type="ECO:0000313" key="2">
    <source>
        <dbReference type="Proteomes" id="UP000001067"/>
    </source>
</evidence>